<dbReference type="AlphaFoldDB" id="A0A2M3ZX11"/>
<accession>A0A2M3ZX11</accession>
<protein>
    <submittedName>
        <fullName evidence="2">Putative secreted peptide</fullName>
    </submittedName>
</protein>
<dbReference type="EMBL" id="GGFM01012355">
    <property type="protein sequence ID" value="MBW33106.1"/>
    <property type="molecule type" value="Transcribed_RNA"/>
</dbReference>
<name>A0A2M3ZX11_9DIPT</name>
<feature type="signal peptide" evidence="1">
    <location>
        <begin position="1"/>
        <end position="19"/>
    </location>
</feature>
<reference evidence="2" key="1">
    <citation type="submission" date="2018-01" db="EMBL/GenBank/DDBJ databases">
        <title>An insight into the sialome of Amazonian anophelines.</title>
        <authorList>
            <person name="Ribeiro J.M."/>
            <person name="Scarpassa V."/>
            <person name="Calvo E."/>
        </authorList>
    </citation>
    <scope>NUCLEOTIDE SEQUENCE</scope>
    <source>
        <tissue evidence="2">Salivary glands</tissue>
    </source>
</reference>
<proteinExistence type="predicted"/>
<organism evidence="2">
    <name type="scientific">Anopheles braziliensis</name>
    <dbReference type="NCBI Taxonomy" id="58242"/>
    <lineage>
        <taxon>Eukaryota</taxon>
        <taxon>Metazoa</taxon>
        <taxon>Ecdysozoa</taxon>
        <taxon>Arthropoda</taxon>
        <taxon>Hexapoda</taxon>
        <taxon>Insecta</taxon>
        <taxon>Pterygota</taxon>
        <taxon>Neoptera</taxon>
        <taxon>Endopterygota</taxon>
        <taxon>Diptera</taxon>
        <taxon>Nematocera</taxon>
        <taxon>Culicoidea</taxon>
        <taxon>Culicidae</taxon>
        <taxon>Anophelinae</taxon>
        <taxon>Anopheles</taxon>
    </lineage>
</organism>
<sequence>MSQDHLTFCLLSPSLLCTAQHDGSCALVPDALAFLGWLGKDGSMPGRHISRNFGRERGKIDSQTVNKKTNKRSCTVEPVPPFLVSLLSLASPK</sequence>
<keyword evidence="1" id="KW-0732">Signal</keyword>
<feature type="chain" id="PRO_5014901910" evidence="1">
    <location>
        <begin position="20"/>
        <end position="93"/>
    </location>
</feature>
<evidence type="ECO:0000256" key="1">
    <source>
        <dbReference type="SAM" id="SignalP"/>
    </source>
</evidence>
<evidence type="ECO:0000313" key="2">
    <source>
        <dbReference type="EMBL" id="MBW33106.1"/>
    </source>
</evidence>